<feature type="transmembrane region" description="Helical" evidence="5">
    <location>
        <begin position="328"/>
        <end position="346"/>
    </location>
</feature>
<feature type="transmembrane region" description="Helical" evidence="5">
    <location>
        <begin position="64"/>
        <end position="83"/>
    </location>
</feature>
<dbReference type="KEGG" id="hmn:HM131_05400"/>
<dbReference type="PANTHER" id="PTHR37422">
    <property type="entry name" value="TEICHURONIC ACID BIOSYNTHESIS PROTEIN TUAE"/>
    <property type="match status" value="1"/>
</dbReference>
<accession>A0A1W5ZSR0</accession>
<reference evidence="7 8" key="1">
    <citation type="submission" date="2017-04" db="EMBL/GenBank/DDBJ databases">
        <title>The whole genome sequencing and assembly of Halobacillus mangrovi strain.</title>
        <authorList>
            <person name="Lee S.-J."/>
            <person name="Park M.-K."/>
            <person name="Kim J.-Y."/>
            <person name="Lee Y.-J."/>
            <person name="Yi H."/>
            <person name="Bahn Y.-S."/>
            <person name="Kim J.F."/>
            <person name="Lee D.-W."/>
        </authorList>
    </citation>
    <scope>NUCLEOTIDE SEQUENCE [LARGE SCALE GENOMIC DNA]</scope>
    <source>
        <strain evidence="7 8">KTB 131</strain>
    </source>
</reference>
<dbReference type="OrthoDB" id="104748at2"/>
<evidence type="ECO:0000313" key="7">
    <source>
        <dbReference type="EMBL" id="ARI76305.1"/>
    </source>
</evidence>
<dbReference type="InterPro" id="IPR007016">
    <property type="entry name" value="O-antigen_ligase-rel_domated"/>
</dbReference>
<proteinExistence type="predicted"/>
<dbReference type="AlphaFoldDB" id="A0A1W5ZSR0"/>
<evidence type="ECO:0000256" key="2">
    <source>
        <dbReference type="ARBA" id="ARBA00022692"/>
    </source>
</evidence>
<evidence type="ECO:0000256" key="1">
    <source>
        <dbReference type="ARBA" id="ARBA00004141"/>
    </source>
</evidence>
<keyword evidence="3 5" id="KW-1133">Transmembrane helix</keyword>
<dbReference type="Proteomes" id="UP000192527">
    <property type="component" value="Chromosome"/>
</dbReference>
<dbReference type="GO" id="GO:0016020">
    <property type="term" value="C:membrane"/>
    <property type="evidence" value="ECO:0007669"/>
    <property type="project" value="UniProtKB-SubCell"/>
</dbReference>
<evidence type="ECO:0000256" key="4">
    <source>
        <dbReference type="ARBA" id="ARBA00023136"/>
    </source>
</evidence>
<gene>
    <name evidence="7" type="ORF">HM131_05400</name>
</gene>
<name>A0A1W5ZSR0_9BACI</name>
<keyword evidence="8" id="KW-1185">Reference proteome</keyword>
<feature type="transmembrane region" description="Helical" evidence="5">
    <location>
        <begin position="358"/>
        <end position="386"/>
    </location>
</feature>
<feature type="transmembrane region" description="Helical" evidence="5">
    <location>
        <begin position="89"/>
        <end position="107"/>
    </location>
</feature>
<feature type="transmembrane region" description="Helical" evidence="5">
    <location>
        <begin position="12"/>
        <end position="34"/>
    </location>
</feature>
<dbReference type="STRING" id="402384.HM131_05400"/>
<dbReference type="Pfam" id="PF04932">
    <property type="entry name" value="Wzy_C"/>
    <property type="match status" value="1"/>
</dbReference>
<feature type="domain" description="O-antigen ligase-related" evidence="6">
    <location>
        <begin position="197"/>
        <end position="334"/>
    </location>
</feature>
<evidence type="ECO:0000256" key="3">
    <source>
        <dbReference type="ARBA" id="ARBA00022989"/>
    </source>
</evidence>
<feature type="transmembrane region" description="Helical" evidence="5">
    <location>
        <begin position="199"/>
        <end position="227"/>
    </location>
</feature>
<evidence type="ECO:0000259" key="6">
    <source>
        <dbReference type="Pfam" id="PF04932"/>
    </source>
</evidence>
<evidence type="ECO:0000256" key="5">
    <source>
        <dbReference type="SAM" id="Phobius"/>
    </source>
</evidence>
<evidence type="ECO:0000313" key="8">
    <source>
        <dbReference type="Proteomes" id="UP000192527"/>
    </source>
</evidence>
<feature type="transmembrane region" description="Helical" evidence="5">
    <location>
        <begin position="171"/>
        <end position="187"/>
    </location>
</feature>
<dbReference type="PANTHER" id="PTHR37422:SF17">
    <property type="entry name" value="O-ANTIGEN LIGASE"/>
    <property type="match status" value="1"/>
</dbReference>
<protein>
    <recommendedName>
        <fullName evidence="6">O-antigen ligase-related domain-containing protein</fullName>
    </recommendedName>
</protein>
<sequence length="410" mass="47411">MEHLSSSEGRRSSLLLFFLLFSVMLGKYHIYLGFAFKPHMMYLGILVILLAASFRFQKLQSFEVMLLFFYLVYVFSGAFSLYASSSLRVMLGIFLYIVFYILMKGILQMFQKSELENGIANAGILFNIGSLFLYVWGLKSNGFSLLGDGVIRYGVWFDRDYPRLIGLMEDPNYFVFYNTIFFTFFLCKRDSLKNKIGLALCLITSVLSFSRGGLLILLIIFIVYFLLNKPANQLRLFLSTFSILAIAWAVSLAMKFRVLDILQHRFQDFSSDGGSGRFELWGRAWDLFSTHPWFGIGASNFADYNAFEYGDNLVVHNTFLEVLTESGVIGLFVYGLFVLTVLYQIFRANFHLKHPFLFLTFLGFMLQMMFLSLIVNDMFLLYLAILSTYFSYEDEKVQSKESNRMEREAV</sequence>
<comment type="subcellular location">
    <subcellularLocation>
        <location evidence="1">Membrane</location>
        <topology evidence="1">Multi-pass membrane protein</topology>
    </subcellularLocation>
</comment>
<keyword evidence="4 5" id="KW-0472">Membrane</keyword>
<feature type="transmembrane region" description="Helical" evidence="5">
    <location>
        <begin position="233"/>
        <end position="254"/>
    </location>
</feature>
<keyword evidence="2 5" id="KW-0812">Transmembrane</keyword>
<organism evidence="7 8">
    <name type="scientific">Halobacillus mangrovi</name>
    <dbReference type="NCBI Taxonomy" id="402384"/>
    <lineage>
        <taxon>Bacteria</taxon>
        <taxon>Bacillati</taxon>
        <taxon>Bacillota</taxon>
        <taxon>Bacilli</taxon>
        <taxon>Bacillales</taxon>
        <taxon>Bacillaceae</taxon>
        <taxon>Halobacillus</taxon>
    </lineage>
</organism>
<dbReference type="InterPro" id="IPR051533">
    <property type="entry name" value="WaaL-like"/>
</dbReference>
<feature type="transmembrane region" description="Helical" evidence="5">
    <location>
        <begin position="40"/>
        <end position="57"/>
    </location>
</feature>
<feature type="transmembrane region" description="Helical" evidence="5">
    <location>
        <begin position="119"/>
        <end position="137"/>
    </location>
</feature>
<dbReference type="EMBL" id="CP020772">
    <property type="protein sequence ID" value="ARI76305.1"/>
    <property type="molecule type" value="Genomic_DNA"/>
</dbReference>